<dbReference type="PANTHER" id="PTHR43684">
    <property type="match status" value="1"/>
</dbReference>
<accession>A0A9P0F1V9</accession>
<dbReference type="InterPro" id="IPR051053">
    <property type="entry name" value="ECH/Chromodomain_protein"/>
</dbReference>
<dbReference type="Gene3D" id="3.90.226.10">
    <property type="entry name" value="2-enoyl-CoA Hydratase, Chain A, domain 1"/>
    <property type="match status" value="1"/>
</dbReference>
<proteinExistence type="predicted"/>
<evidence type="ECO:0000256" key="1">
    <source>
        <dbReference type="ARBA" id="ARBA00004275"/>
    </source>
</evidence>
<evidence type="ECO:0000256" key="2">
    <source>
        <dbReference type="ARBA" id="ARBA00023140"/>
    </source>
</evidence>
<sequence length="288" mass="32211">MFLAGLKFCGSIPKRTISNSLTVFRKISMAEESPLLVSTIDKIRVITLNRPKKNNAISQQMYLDITKTLNEAASDAGIMMCVVTSNGRFFSSGTDLQNSLDGDLETIIKVANQTLLEFVNAFILFPKLLVAIVNGPAMGISCTILGLFDIVYASEKATFNTPFSKLGLTAEGCSSYTFPRIMGYTKAAEMLYLNRVLTAPEAKSCGLVADVYKEDELDSIIWPRLRQVSSDFNEKSIIYSKQLVRRWDKEDLLAANKAEVERLGERWASEDVMEALIKFMNRKHRSKM</sequence>
<dbReference type="CDD" id="cd06558">
    <property type="entry name" value="crotonase-like"/>
    <property type="match status" value="1"/>
</dbReference>
<evidence type="ECO:0000313" key="5">
    <source>
        <dbReference type="Proteomes" id="UP001152759"/>
    </source>
</evidence>
<dbReference type="Pfam" id="PF00378">
    <property type="entry name" value="ECH_1"/>
    <property type="match status" value="1"/>
</dbReference>
<gene>
    <name evidence="4" type="ORF">BEMITA_LOCUS7288</name>
</gene>
<evidence type="ECO:0000256" key="3">
    <source>
        <dbReference type="ARBA" id="ARBA00023235"/>
    </source>
</evidence>
<keyword evidence="5" id="KW-1185">Reference proteome</keyword>
<dbReference type="InterPro" id="IPR014748">
    <property type="entry name" value="Enoyl-CoA_hydra_C"/>
</dbReference>
<dbReference type="PANTHER" id="PTHR43684:SF1">
    <property type="entry name" value="ENOYL-COA DELTA ISOMERASE 2"/>
    <property type="match status" value="1"/>
</dbReference>
<dbReference type="AlphaFoldDB" id="A0A9P0F1V9"/>
<dbReference type="EMBL" id="OU963865">
    <property type="protein sequence ID" value="CAH0388372.1"/>
    <property type="molecule type" value="Genomic_DNA"/>
</dbReference>
<keyword evidence="2" id="KW-0576">Peroxisome</keyword>
<dbReference type="Gene3D" id="1.10.12.10">
    <property type="entry name" value="Lyase 2-enoyl-coa Hydratase, Chain A, domain 2"/>
    <property type="match status" value="1"/>
</dbReference>
<keyword evidence="3" id="KW-0413">Isomerase</keyword>
<dbReference type="KEGG" id="btab:109030107"/>
<evidence type="ECO:0008006" key="6">
    <source>
        <dbReference type="Google" id="ProtNLM"/>
    </source>
</evidence>
<comment type="subcellular location">
    <subcellularLocation>
        <location evidence="1">Peroxisome</location>
    </subcellularLocation>
</comment>
<reference evidence="4" key="1">
    <citation type="submission" date="2021-12" db="EMBL/GenBank/DDBJ databases">
        <authorList>
            <person name="King R."/>
        </authorList>
    </citation>
    <scope>NUCLEOTIDE SEQUENCE</scope>
</reference>
<dbReference type="OrthoDB" id="409763at2759"/>
<evidence type="ECO:0000313" key="4">
    <source>
        <dbReference type="EMBL" id="CAH0388372.1"/>
    </source>
</evidence>
<dbReference type="GO" id="GO:0005777">
    <property type="term" value="C:peroxisome"/>
    <property type="evidence" value="ECO:0007669"/>
    <property type="project" value="UniProtKB-SubCell"/>
</dbReference>
<dbReference type="InterPro" id="IPR001753">
    <property type="entry name" value="Enoyl-CoA_hydra/iso"/>
</dbReference>
<dbReference type="Proteomes" id="UP001152759">
    <property type="component" value="Chromosome 4"/>
</dbReference>
<dbReference type="SUPFAM" id="SSF52096">
    <property type="entry name" value="ClpP/crotonase"/>
    <property type="match status" value="1"/>
</dbReference>
<organism evidence="4 5">
    <name type="scientific">Bemisia tabaci</name>
    <name type="common">Sweetpotato whitefly</name>
    <name type="synonym">Aleurodes tabaci</name>
    <dbReference type="NCBI Taxonomy" id="7038"/>
    <lineage>
        <taxon>Eukaryota</taxon>
        <taxon>Metazoa</taxon>
        <taxon>Ecdysozoa</taxon>
        <taxon>Arthropoda</taxon>
        <taxon>Hexapoda</taxon>
        <taxon>Insecta</taxon>
        <taxon>Pterygota</taxon>
        <taxon>Neoptera</taxon>
        <taxon>Paraneoptera</taxon>
        <taxon>Hemiptera</taxon>
        <taxon>Sternorrhyncha</taxon>
        <taxon>Aleyrodoidea</taxon>
        <taxon>Aleyrodidae</taxon>
        <taxon>Aleyrodinae</taxon>
        <taxon>Bemisia</taxon>
    </lineage>
</organism>
<protein>
    <recommendedName>
        <fullName evidence="6">Enoyl-CoA delta isomerase 2, mitochondrial</fullName>
    </recommendedName>
</protein>
<name>A0A9P0F1V9_BEMTA</name>
<dbReference type="InterPro" id="IPR029045">
    <property type="entry name" value="ClpP/crotonase-like_dom_sf"/>
</dbReference>
<dbReference type="GO" id="GO:0004165">
    <property type="term" value="F:delta(3)-delta(2)-enoyl-CoA isomerase activity"/>
    <property type="evidence" value="ECO:0007669"/>
    <property type="project" value="UniProtKB-ARBA"/>
</dbReference>